<gene>
    <name evidence="7" type="ORF">QCA50_007372</name>
</gene>
<organism evidence="7 8">
    <name type="scientific">Cerrena zonata</name>
    <dbReference type="NCBI Taxonomy" id="2478898"/>
    <lineage>
        <taxon>Eukaryota</taxon>
        <taxon>Fungi</taxon>
        <taxon>Dikarya</taxon>
        <taxon>Basidiomycota</taxon>
        <taxon>Agaricomycotina</taxon>
        <taxon>Agaricomycetes</taxon>
        <taxon>Polyporales</taxon>
        <taxon>Cerrenaceae</taxon>
        <taxon>Cerrena</taxon>
    </lineage>
</organism>
<keyword evidence="3" id="KW-0256">Endoplasmic reticulum</keyword>
<dbReference type="Proteomes" id="UP001385951">
    <property type="component" value="Unassembled WGS sequence"/>
</dbReference>
<evidence type="ECO:0000313" key="7">
    <source>
        <dbReference type="EMBL" id="KAK7689580.1"/>
    </source>
</evidence>
<name>A0AAW0G805_9APHY</name>
<dbReference type="EMBL" id="JASBNA010000008">
    <property type="protein sequence ID" value="KAK7689580.1"/>
    <property type="molecule type" value="Genomic_DNA"/>
</dbReference>
<dbReference type="AlphaFoldDB" id="A0AAW0G805"/>
<keyword evidence="4 6" id="KW-1133">Transmembrane helix</keyword>
<comment type="subcellular location">
    <subcellularLocation>
        <location evidence="1">Endoplasmic reticulum membrane</location>
        <topology evidence="1">Multi-pass membrane protein</topology>
    </subcellularLocation>
</comment>
<evidence type="ECO:0000256" key="6">
    <source>
        <dbReference type="SAM" id="Phobius"/>
    </source>
</evidence>
<dbReference type="GO" id="GO:0005789">
    <property type="term" value="C:endoplasmic reticulum membrane"/>
    <property type="evidence" value="ECO:0007669"/>
    <property type="project" value="UniProtKB-SubCell"/>
</dbReference>
<keyword evidence="8" id="KW-1185">Reference proteome</keyword>
<evidence type="ECO:0000256" key="1">
    <source>
        <dbReference type="ARBA" id="ARBA00004477"/>
    </source>
</evidence>
<keyword evidence="2 6" id="KW-0812">Transmembrane</keyword>
<dbReference type="InterPro" id="IPR024512">
    <property type="entry name" value="Ser_palmitoyltrfase_ssu-like"/>
</dbReference>
<sequence>MSDEVVHDTHFTKPTMTNAYASWKRVPTTSSAILGLDLPYRPPKNPIGAFLWRRRIWLETTFGLSLLEPWEKILVLVIIYLIVTLMLAGLYEFIPQQITPLYNRLLYYLFGHELNGDVGVSLRRLVVERQAGRDPIQL</sequence>
<comment type="caution">
    <text evidence="7">The sequence shown here is derived from an EMBL/GenBank/DDBJ whole genome shotgun (WGS) entry which is preliminary data.</text>
</comment>
<keyword evidence="5 6" id="KW-0472">Membrane</keyword>
<evidence type="ECO:0000256" key="4">
    <source>
        <dbReference type="ARBA" id="ARBA00022989"/>
    </source>
</evidence>
<protein>
    <submittedName>
        <fullName evidence="7">Uncharacterized protein</fullName>
    </submittedName>
</protein>
<accession>A0AAW0G805</accession>
<evidence type="ECO:0000256" key="2">
    <source>
        <dbReference type="ARBA" id="ARBA00022692"/>
    </source>
</evidence>
<reference evidence="7 8" key="1">
    <citation type="submission" date="2022-09" db="EMBL/GenBank/DDBJ databases">
        <authorList>
            <person name="Palmer J.M."/>
        </authorList>
    </citation>
    <scope>NUCLEOTIDE SEQUENCE [LARGE SCALE GENOMIC DNA]</scope>
    <source>
        <strain evidence="7 8">DSM 7382</strain>
    </source>
</reference>
<feature type="transmembrane region" description="Helical" evidence="6">
    <location>
        <begin position="73"/>
        <end position="94"/>
    </location>
</feature>
<dbReference type="Pfam" id="PF11779">
    <property type="entry name" value="SPT_ssu-like"/>
    <property type="match status" value="1"/>
</dbReference>
<evidence type="ECO:0000313" key="8">
    <source>
        <dbReference type="Proteomes" id="UP001385951"/>
    </source>
</evidence>
<proteinExistence type="predicted"/>
<evidence type="ECO:0000256" key="5">
    <source>
        <dbReference type="ARBA" id="ARBA00023136"/>
    </source>
</evidence>
<evidence type="ECO:0000256" key="3">
    <source>
        <dbReference type="ARBA" id="ARBA00022824"/>
    </source>
</evidence>